<accession>A0ABV0Z114</accession>
<proteinExistence type="predicted"/>
<comment type="caution">
    <text evidence="2">The sequence shown here is derived from an EMBL/GenBank/DDBJ whole genome shotgun (WGS) entry which is preliminary data.</text>
</comment>
<feature type="region of interest" description="Disordered" evidence="1">
    <location>
        <begin position="55"/>
        <end position="84"/>
    </location>
</feature>
<reference evidence="2 3" key="1">
    <citation type="submission" date="2021-06" db="EMBL/GenBank/DDBJ databases">
        <authorList>
            <person name="Palmer J.M."/>
        </authorList>
    </citation>
    <scope>NUCLEOTIDE SEQUENCE [LARGE SCALE GENOMIC DNA]</scope>
    <source>
        <strain evidence="2 3">AS_MEX2019</strain>
        <tissue evidence="2">Muscle</tissue>
    </source>
</reference>
<sequence length="166" mass="17958">MDWEAGRDSPIDPQLSEGLNNLLNSPDDVFSEVSDPAWMARLSLPLTADYHDNVFVPNGPPSPESELPSRDGLNSTSSFSTFGKTLEKDGQLGGALLSEVSTLFEMLMTRKADAHPGPRPDVLYRLSAAYRRSLGLDAIPTAAGSAPKNCSEKRPALALTSKHQYQ</sequence>
<dbReference type="Proteomes" id="UP001469553">
    <property type="component" value="Unassembled WGS sequence"/>
</dbReference>
<name>A0ABV0Z114_9TELE</name>
<gene>
    <name evidence="2" type="ORF">AMECASPLE_016504</name>
</gene>
<feature type="compositionally biased region" description="Basic and acidic residues" evidence="1">
    <location>
        <begin position="1"/>
        <end position="10"/>
    </location>
</feature>
<protein>
    <submittedName>
        <fullName evidence="2">Uncharacterized protein</fullName>
    </submittedName>
</protein>
<dbReference type="EMBL" id="JAHRIP010048228">
    <property type="protein sequence ID" value="MEQ2299565.1"/>
    <property type="molecule type" value="Genomic_DNA"/>
</dbReference>
<organism evidence="2 3">
    <name type="scientific">Ameca splendens</name>
    <dbReference type="NCBI Taxonomy" id="208324"/>
    <lineage>
        <taxon>Eukaryota</taxon>
        <taxon>Metazoa</taxon>
        <taxon>Chordata</taxon>
        <taxon>Craniata</taxon>
        <taxon>Vertebrata</taxon>
        <taxon>Euteleostomi</taxon>
        <taxon>Actinopterygii</taxon>
        <taxon>Neopterygii</taxon>
        <taxon>Teleostei</taxon>
        <taxon>Neoteleostei</taxon>
        <taxon>Acanthomorphata</taxon>
        <taxon>Ovalentaria</taxon>
        <taxon>Atherinomorphae</taxon>
        <taxon>Cyprinodontiformes</taxon>
        <taxon>Goodeidae</taxon>
        <taxon>Ameca</taxon>
    </lineage>
</organism>
<feature type="region of interest" description="Disordered" evidence="1">
    <location>
        <begin position="141"/>
        <end position="166"/>
    </location>
</feature>
<feature type="region of interest" description="Disordered" evidence="1">
    <location>
        <begin position="1"/>
        <end position="20"/>
    </location>
</feature>
<evidence type="ECO:0000313" key="2">
    <source>
        <dbReference type="EMBL" id="MEQ2299565.1"/>
    </source>
</evidence>
<feature type="compositionally biased region" description="Polar residues" evidence="1">
    <location>
        <begin position="72"/>
        <end position="83"/>
    </location>
</feature>
<evidence type="ECO:0000313" key="3">
    <source>
        <dbReference type="Proteomes" id="UP001469553"/>
    </source>
</evidence>
<keyword evidence="3" id="KW-1185">Reference proteome</keyword>
<evidence type="ECO:0000256" key="1">
    <source>
        <dbReference type="SAM" id="MobiDB-lite"/>
    </source>
</evidence>